<dbReference type="Pfam" id="PF03707">
    <property type="entry name" value="MHYT"/>
    <property type="match status" value="1"/>
</dbReference>
<protein>
    <submittedName>
        <fullName evidence="5">EAL domain-containing protein</fullName>
    </submittedName>
</protein>
<evidence type="ECO:0000256" key="1">
    <source>
        <dbReference type="PROSITE-ProRule" id="PRU00244"/>
    </source>
</evidence>
<feature type="domain" description="MHYT" evidence="4">
    <location>
        <begin position="17"/>
        <end position="203"/>
    </location>
</feature>
<reference evidence="5 6" key="1">
    <citation type="submission" date="2021-03" db="EMBL/GenBank/DDBJ databases">
        <title>The complete genome sequence of Acetobacter sacchari TBRC 11175.</title>
        <authorList>
            <person name="Charoenyingcharoen P."/>
            <person name="Yukphan P."/>
        </authorList>
    </citation>
    <scope>NUCLEOTIDE SEQUENCE [LARGE SCALE GENOMIC DNA]</scope>
    <source>
        <strain evidence="5 6">TBRC 11175</strain>
    </source>
</reference>
<dbReference type="InterPro" id="IPR001633">
    <property type="entry name" value="EAL_dom"/>
</dbReference>
<keyword evidence="1" id="KW-1133">Transmembrane helix</keyword>
<feature type="transmembrane region" description="Helical" evidence="1">
    <location>
        <begin position="119"/>
        <end position="140"/>
    </location>
</feature>
<keyword evidence="1" id="KW-0472">Membrane</keyword>
<dbReference type="PROSITE" id="PS50887">
    <property type="entry name" value="GGDEF"/>
    <property type="match status" value="1"/>
</dbReference>
<evidence type="ECO:0000259" key="4">
    <source>
        <dbReference type="PROSITE" id="PS50924"/>
    </source>
</evidence>
<dbReference type="SMART" id="SM00267">
    <property type="entry name" value="GGDEF"/>
    <property type="match status" value="1"/>
</dbReference>
<feature type="transmembrane region" description="Helical" evidence="1">
    <location>
        <begin position="217"/>
        <end position="237"/>
    </location>
</feature>
<dbReference type="Pfam" id="PF00990">
    <property type="entry name" value="GGDEF"/>
    <property type="match status" value="1"/>
</dbReference>
<keyword evidence="1" id="KW-0812">Transmembrane</keyword>
<comment type="caution">
    <text evidence="5">The sequence shown here is derived from an EMBL/GenBank/DDBJ whole genome shotgun (WGS) entry which is preliminary data.</text>
</comment>
<dbReference type="RefSeq" id="WP_207882269.1">
    <property type="nucleotide sequence ID" value="NZ_JAFVMF010000015.1"/>
</dbReference>
<accession>A0ABS3LYC1</accession>
<dbReference type="Gene3D" id="3.20.20.450">
    <property type="entry name" value="EAL domain"/>
    <property type="match status" value="1"/>
</dbReference>
<organism evidence="5 6">
    <name type="scientific">Acetobacter sacchari</name>
    <dbReference type="NCBI Taxonomy" id="2661687"/>
    <lineage>
        <taxon>Bacteria</taxon>
        <taxon>Pseudomonadati</taxon>
        <taxon>Pseudomonadota</taxon>
        <taxon>Alphaproteobacteria</taxon>
        <taxon>Acetobacterales</taxon>
        <taxon>Acetobacteraceae</taxon>
        <taxon>Acetobacter</taxon>
    </lineage>
</organism>
<dbReference type="InterPro" id="IPR000014">
    <property type="entry name" value="PAS"/>
</dbReference>
<dbReference type="SUPFAM" id="SSF55073">
    <property type="entry name" value="Nucleotide cyclase"/>
    <property type="match status" value="1"/>
</dbReference>
<dbReference type="Proteomes" id="UP000664771">
    <property type="component" value="Unassembled WGS sequence"/>
</dbReference>
<dbReference type="CDD" id="cd01948">
    <property type="entry name" value="EAL"/>
    <property type="match status" value="1"/>
</dbReference>
<dbReference type="InterPro" id="IPR035919">
    <property type="entry name" value="EAL_sf"/>
</dbReference>
<evidence type="ECO:0000259" key="2">
    <source>
        <dbReference type="PROSITE" id="PS50883"/>
    </source>
</evidence>
<dbReference type="PANTHER" id="PTHR44757:SF2">
    <property type="entry name" value="BIOFILM ARCHITECTURE MAINTENANCE PROTEIN MBAA"/>
    <property type="match status" value="1"/>
</dbReference>
<feature type="domain" description="EAL" evidence="2">
    <location>
        <begin position="543"/>
        <end position="791"/>
    </location>
</feature>
<feature type="domain" description="GGDEF" evidence="3">
    <location>
        <begin position="399"/>
        <end position="534"/>
    </location>
</feature>
<dbReference type="PROSITE" id="PS50883">
    <property type="entry name" value="EAL"/>
    <property type="match status" value="1"/>
</dbReference>
<dbReference type="SMART" id="SM00052">
    <property type="entry name" value="EAL"/>
    <property type="match status" value="1"/>
</dbReference>
<dbReference type="InterPro" id="IPR052155">
    <property type="entry name" value="Biofilm_reg_signaling"/>
</dbReference>
<proteinExistence type="predicted"/>
<feature type="transmembrane region" description="Helical" evidence="1">
    <location>
        <begin position="87"/>
        <end position="107"/>
    </location>
</feature>
<feature type="transmembrane region" description="Helical" evidence="1">
    <location>
        <begin position="177"/>
        <end position="197"/>
    </location>
</feature>
<dbReference type="InterPro" id="IPR000160">
    <property type="entry name" value="GGDEF_dom"/>
</dbReference>
<dbReference type="InterPro" id="IPR005330">
    <property type="entry name" value="MHYT_dom"/>
</dbReference>
<gene>
    <name evidence="5" type="ORF">J2D73_14075</name>
</gene>
<dbReference type="EMBL" id="JAFVMF010000015">
    <property type="protein sequence ID" value="MBO1360914.1"/>
    <property type="molecule type" value="Genomic_DNA"/>
</dbReference>
<evidence type="ECO:0000313" key="5">
    <source>
        <dbReference type="EMBL" id="MBO1360914.1"/>
    </source>
</evidence>
<dbReference type="SUPFAM" id="SSF141868">
    <property type="entry name" value="EAL domain-like"/>
    <property type="match status" value="1"/>
</dbReference>
<sequence length="791" mass="85923">MAGARAESALNATALILSLGAVVCALCVCVLSMLLASQQLRLARMSRGRERARKSFFSAVTAGSGVWATHFLAMLGCVGVMGVKFDLTLTVVSAVFVVLALAAAWRVELRAPRQSLSPVSGLLMTVAVGGMHFVGLLAGQGAISCVPSPQRGVAALVVGFVGFYLGVIMFRRRKGAARLLSTLPWVLGVLGLHFTALSSPSLSAMEMMRDAPPSKDAVSLIYMVGVGTFLFLLLAFCSGVREYRRKRDIADEHARAHEFAEATVEGLLIVDEGRIVDANSAFRRLAGWSKSAAGQLADSFPDLTLDNAFVASDERDRSYETNLVGEGKRRIPVEVFVRSVTWRGKRRTVLAVLDLRARKAAEERVRSVSSQDLLTGLANRSALVARLRDFLLTARERRASVILLLADVDRFKAINEAQGYAVGDAVLRQVGRALDRAAPPSALVARVSGDEFAVACVAPPDEAAAEEVVASIARALRDEFAAAREGMPITSTCIGYAIVSGVDWTSESAMLHHAAIALLQAKMSGKGSIKAYDNNFDLTLQKRAKMEGELRLALERRELFLEYQPILESATRRVTGYEALVRWMHPIRGRVPPDEFIGVAEEYGLIGDLGRWVIDTACAEAASWGNDMNISVNVSPVQFQTSDIENVIGRALRQTRLSAGRLNIEITESTFLQQEEENIEILRRVHAAGVGIVMDDFGTGYSSLSYLRRFPFDKVKIDRSFIRDMLTNNQAAAIVDAVLSLGRGLGVDIVAEGIETHEQFDYLADRACSLMQGYYIGRPAPKVLKAHESAL</sequence>
<keyword evidence="6" id="KW-1185">Reference proteome</keyword>
<dbReference type="InterPro" id="IPR043128">
    <property type="entry name" value="Rev_trsase/Diguanyl_cyclase"/>
</dbReference>
<dbReference type="Pfam" id="PF00563">
    <property type="entry name" value="EAL"/>
    <property type="match status" value="1"/>
</dbReference>
<dbReference type="InterPro" id="IPR029787">
    <property type="entry name" value="Nucleotide_cyclase"/>
</dbReference>
<dbReference type="PANTHER" id="PTHR44757">
    <property type="entry name" value="DIGUANYLATE CYCLASE DGCP"/>
    <property type="match status" value="1"/>
</dbReference>
<dbReference type="CDD" id="cd01949">
    <property type="entry name" value="GGDEF"/>
    <property type="match status" value="1"/>
</dbReference>
<dbReference type="NCBIfam" id="TIGR00254">
    <property type="entry name" value="GGDEF"/>
    <property type="match status" value="1"/>
</dbReference>
<evidence type="ECO:0000259" key="3">
    <source>
        <dbReference type="PROSITE" id="PS50887"/>
    </source>
</evidence>
<dbReference type="Gene3D" id="3.30.70.270">
    <property type="match status" value="1"/>
</dbReference>
<feature type="transmembrane region" description="Helical" evidence="1">
    <location>
        <begin position="152"/>
        <end position="170"/>
    </location>
</feature>
<dbReference type="SUPFAM" id="SSF55785">
    <property type="entry name" value="PYP-like sensor domain (PAS domain)"/>
    <property type="match status" value="1"/>
</dbReference>
<dbReference type="Gene3D" id="3.30.450.20">
    <property type="entry name" value="PAS domain"/>
    <property type="match status" value="1"/>
</dbReference>
<dbReference type="Pfam" id="PF13188">
    <property type="entry name" value="PAS_8"/>
    <property type="match status" value="1"/>
</dbReference>
<evidence type="ECO:0000313" key="6">
    <source>
        <dbReference type="Proteomes" id="UP000664771"/>
    </source>
</evidence>
<name>A0ABS3LYC1_9PROT</name>
<dbReference type="InterPro" id="IPR035965">
    <property type="entry name" value="PAS-like_dom_sf"/>
</dbReference>
<feature type="transmembrane region" description="Helical" evidence="1">
    <location>
        <begin position="56"/>
        <end position="81"/>
    </location>
</feature>
<dbReference type="PROSITE" id="PS50924">
    <property type="entry name" value="MHYT"/>
    <property type="match status" value="1"/>
</dbReference>
<feature type="transmembrane region" description="Helical" evidence="1">
    <location>
        <begin position="12"/>
        <end position="35"/>
    </location>
</feature>